<dbReference type="EMBL" id="BBSA01000009">
    <property type="protein sequence ID" value="GAM63634.1"/>
    <property type="molecule type" value="Genomic_DNA"/>
</dbReference>
<sequence>MFSSIQIQDAMKKAVAFSIQKFEETGYQVSVDYSPHCGNKIWLTLHDFEGEPVRGEVINCIPPEIDSALARLNANIHEQIKAC</sequence>
<dbReference type="AlphaFoldDB" id="A0A0B8PLQ2"/>
<organism evidence="1 2">
    <name type="scientific">Vibrio ishigakensis</name>
    <dbReference type="NCBI Taxonomy" id="1481914"/>
    <lineage>
        <taxon>Bacteria</taxon>
        <taxon>Pseudomonadati</taxon>
        <taxon>Pseudomonadota</taxon>
        <taxon>Gammaproteobacteria</taxon>
        <taxon>Vibrionales</taxon>
        <taxon>Vibrionaceae</taxon>
        <taxon>Vibrio</taxon>
    </lineage>
</organism>
<evidence type="ECO:0000313" key="2">
    <source>
        <dbReference type="Proteomes" id="UP000031670"/>
    </source>
</evidence>
<comment type="caution">
    <text evidence="1">The sequence shown here is derived from an EMBL/GenBank/DDBJ whole genome shotgun (WGS) entry which is preliminary data.</text>
</comment>
<reference evidence="1 2" key="2">
    <citation type="submission" date="2015-01" db="EMBL/GenBank/DDBJ databases">
        <authorList>
            <consortium name="NBRP consortium"/>
            <person name="Sawabe T."/>
            <person name="Meirelles P."/>
            <person name="Feng G."/>
            <person name="Sayaka M."/>
            <person name="Hattori M."/>
            <person name="Ohkuma M."/>
        </authorList>
    </citation>
    <scope>NUCLEOTIDE SEQUENCE [LARGE SCALE GENOMIC DNA]</scope>
    <source>
        <strain evidence="1 2">JCM19232</strain>
    </source>
</reference>
<reference evidence="1 2" key="1">
    <citation type="submission" date="2015-01" db="EMBL/GenBank/DDBJ databases">
        <title>Vibrio sp. C5 JCM 19232 whole genome shotgun sequence.</title>
        <authorList>
            <person name="Sawabe T."/>
            <person name="Meirelles P."/>
            <person name="Feng G."/>
            <person name="Sayaka M."/>
            <person name="Hattori M."/>
            <person name="Ohkuma M."/>
        </authorList>
    </citation>
    <scope>NUCLEOTIDE SEQUENCE [LARGE SCALE GENOMIC DNA]</scope>
    <source>
        <strain evidence="1 2">JCM19232</strain>
    </source>
</reference>
<evidence type="ECO:0000313" key="1">
    <source>
        <dbReference type="EMBL" id="GAM63634.1"/>
    </source>
</evidence>
<proteinExistence type="predicted"/>
<dbReference type="Proteomes" id="UP000031670">
    <property type="component" value="Unassembled WGS sequence"/>
</dbReference>
<gene>
    <name evidence="1" type="ORF">JCM19232_2614</name>
</gene>
<accession>A0A0B8PLQ2</accession>
<protein>
    <submittedName>
        <fullName evidence="1">Uncharacterized protein</fullName>
    </submittedName>
</protein>
<name>A0A0B8PLQ2_9VIBR</name>